<comment type="caution">
    <text evidence="2">The sequence shown here is derived from an EMBL/GenBank/DDBJ whole genome shotgun (WGS) entry which is preliminary data.</text>
</comment>
<evidence type="ECO:0000313" key="3">
    <source>
        <dbReference type="Proteomes" id="UP000654075"/>
    </source>
</evidence>
<sequence length="652" mass="71826">MFRGGGGDPDRWSLAGDTRGLDDLDGFGLPGMGVVGQGGGNLGWGVSDLAGWGVGNFGGGGFMDDDDDDEYWNGGWEAEDEGEYGEWKWAMVVIKEGDHKKKTGIVTAIHGHCPRHKHPLEKIKEDDDPYDDEKKKKGDDKEKEEEDKKKKKKKGPRLECDMCKAARKKEQKEGIASAAGEDKQPKAVAFGCEDCNWYVCQDCHGKKGDKQWTCMLQVDIRSGYETFREWFQVDHLRLFAEAEDDFDLDDEKDQEDTDLAKAFYPDLIEGQQVSASLSTAGRMGFASRFMYRAAVTRVSEDGNYDVKFEDQLLGEKKGLAKEDVESLLIFEPSGLGLDPSRNLFDFRFNSLPRGVSSTPANGVELKSAGEHGGSVLLVKPQSYLSMPLEGLAPGGAGSGEDHVKYTLSLELKLPLERPRNPVALLQTSFPEVTSGAAQLAAVASKLDVACSDDKEGQDESKGQGPWHWHLQVGSTLLSKALLRPGRWHEVTLVVKCKEGRATVFVDGRQVKTDAGENTVDISGSSAVSPMAIKRGGFLLFAASQATWMPGGCMLRRCSFTSECLTLRQLEQVSSQNRLASARIRDYLTELLPQQELSLTPVLRKKAMPFWLSPWFLAEFGQVVFQMDGGDPLQAFQVFIFAAEQLFAEKGEA</sequence>
<feature type="region of interest" description="Disordered" evidence="1">
    <location>
        <begin position="116"/>
        <end position="151"/>
    </location>
</feature>
<dbReference type="OrthoDB" id="431664at2759"/>
<dbReference type="Gene3D" id="2.60.120.200">
    <property type="match status" value="1"/>
</dbReference>
<evidence type="ECO:0000313" key="2">
    <source>
        <dbReference type="EMBL" id="CAE8587879.1"/>
    </source>
</evidence>
<dbReference type="AlphaFoldDB" id="A0A813DG89"/>
<feature type="compositionally biased region" description="Basic and acidic residues" evidence="1">
    <location>
        <begin position="132"/>
        <end position="141"/>
    </location>
</feature>
<reference evidence="2" key="1">
    <citation type="submission" date="2021-02" db="EMBL/GenBank/DDBJ databases">
        <authorList>
            <person name="Dougan E. K."/>
            <person name="Rhodes N."/>
            <person name="Thang M."/>
            <person name="Chan C."/>
        </authorList>
    </citation>
    <scope>NUCLEOTIDE SEQUENCE</scope>
</reference>
<gene>
    <name evidence="2" type="ORF">PGLA1383_LOCUS6706</name>
</gene>
<name>A0A813DG89_POLGL</name>
<accession>A0A813DG89</accession>
<proteinExistence type="predicted"/>
<evidence type="ECO:0000256" key="1">
    <source>
        <dbReference type="SAM" id="MobiDB-lite"/>
    </source>
</evidence>
<protein>
    <submittedName>
        <fullName evidence="2">Uncharacterized protein</fullName>
    </submittedName>
</protein>
<organism evidence="2 3">
    <name type="scientific">Polarella glacialis</name>
    <name type="common">Dinoflagellate</name>
    <dbReference type="NCBI Taxonomy" id="89957"/>
    <lineage>
        <taxon>Eukaryota</taxon>
        <taxon>Sar</taxon>
        <taxon>Alveolata</taxon>
        <taxon>Dinophyceae</taxon>
        <taxon>Suessiales</taxon>
        <taxon>Suessiaceae</taxon>
        <taxon>Polarella</taxon>
    </lineage>
</organism>
<dbReference type="EMBL" id="CAJNNV010002797">
    <property type="protein sequence ID" value="CAE8587879.1"/>
    <property type="molecule type" value="Genomic_DNA"/>
</dbReference>
<dbReference type="InterPro" id="IPR013320">
    <property type="entry name" value="ConA-like_dom_sf"/>
</dbReference>
<feature type="non-terminal residue" evidence="2">
    <location>
        <position position="1"/>
    </location>
</feature>
<keyword evidence="3" id="KW-1185">Reference proteome</keyword>
<dbReference type="Proteomes" id="UP000654075">
    <property type="component" value="Unassembled WGS sequence"/>
</dbReference>
<dbReference type="SUPFAM" id="SSF49899">
    <property type="entry name" value="Concanavalin A-like lectins/glucanases"/>
    <property type="match status" value="1"/>
</dbReference>